<dbReference type="RefSeq" id="WP_211360613.1">
    <property type="nucleotide sequence ID" value="NZ_VLLI01000001.1"/>
</dbReference>
<protein>
    <submittedName>
        <fullName evidence="3">O-glycosyl hydrolase</fullName>
    </submittedName>
</protein>
<feature type="domain" description="Endo-beta-1,6-galactanase-like" evidence="1">
    <location>
        <begin position="30"/>
        <end position="391"/>
    </location>
</feature>
<evidence type="ECO:0000259" key="2">
    <source>
        <dbReference type="Pfam" id="PF17189"/>
    </source>
</evidence>
<dbReference type="PANTHER" id="PTHR42767">
    <property type="entry name" value="ENDO-BETA-1,6-GALACTANASE"/>
    <property type="match status" value="1"/>
</dbReference>
<dbReference type="Pfam" id="PF14587">
    <property type="entry name" value="Glyco_hydr_30_2"/>
    <property type="match status" value="1"/>
</dbReference>
<dbReference type="InterPro" id="IPR013780">
    <property type="entry name" value="Glyco_hydro_b"/>
</dbReference>
<dbReference type="SUPFAM" id="SSF51011">
    <property type="entry name" value="Glycosyl hydrolase domain"/>
    <property type="match status" value="1"/>
</dbReference>
<dbReference type="Proteomes" id="UP000317010">
    <property type="component" value="Unassembled WGS sequence"/>
</dbReference>
<keyword evidence="4" id="KW-1185">Reference proteome</keyword>
<dbReference type="Pfam" id="PF17189">
    <property type="entry name" value="Glyco_hydro_30C"/>
    <property type="match status" value="1"/>
</dbReference>
<gene>
    <name evidence="3" type="ORF">JN11_00250</name>
</gene>
<reference evidence="3 4" key="1">
    <citation type="submission" date="2019-07" db="EMBL/GenBank/DDBJ databases">
        <title>Genomic Encyclopedia of Archaeal and Bacterial Type Strains, Phase II (KMG-II): from individual species to whole genera.</title>
        <authorList>
            <person name="Goeker M."/>
        </authorList>
    </citation>
    <scope>NUCLEOTIDE SEQUENCE [LARGE SCALE GENOMIC DNA]</scope>
    <source>
        <strain evidence="3 4">ATCC BAA-1854</strain>
    </source>
</reference>
<dbReference type="InterPro" id="IPR017853">
    <property type="entry name" value="GH"/>
</dbReference>
<dbReference type="Gene3D" id="2.60.40.1180">
    <property type="entry name" value="Golgi alpha-mannosidase II"/>
    <property type="match status" value="1"/>
</dbReference>
<dbReference type="InterPro" id="IPR039743">
    <property type="entry name" value="6GAL/EXGAL"/>
</dbReference>
<dbReference type="EMBL" id="VLLI01000001">
    <property type="protein sequence ID" value="TWJ04541.1"/>
    <property type="molecule type" value="Genomic_DNA"/>
</dbReference>
<dbReference type="Gene3D" id="3.20.20.80">
    <property type="entry name" value="Glycosidases"/>
    <property type="match status" value="1"/>
</dbReference>
<evidence type="ECO:0000313" key="3">
    <source>
        <dbReference type="EMBL" id="TWJ04541.1"/>
    </source>
</evidence>
<dbReference type="InterPro" id="IPR033452">
    <property type="entry name" value="GH30_C"/>
</dbReference>
<dbReference type="InterPro" id="IPR039514">
    <property type="entry name" value="6GAL-like"/>
</dbReference>
<keyword evidence="3" id="KW-0378">Hydrolase</keyword>
<evidence type="ECO:0000259" key="1">
    <source>
        <dbReference type="Pfam" id="PF14587"/>
    </source>
</evidence>
<dbReference type="GO" id="GO:0004553">
    <property type="term" value="F:hydrolase activity, hydrolyzing O-glycosyl compounds"/>
    <property type="evidence" value="ECO:0007669"/>
    <property type="project" value="InterPro"/>
</dbReference>
<name>A0A562UHH5_9SPHI</name>
<sequence>MGYSFILKSAVSIIIILLFVVYANGQDSTLTINIDQSKMYQTINSFGASDAWSCQFVGNWPEDKKNNIADLLFSKDTLKDGSPKGIALSLWRFNIGAGTTEQAEQSDIKDEWHRTESFLSNDGTYNWQKQAGQMWFLNAAKARGVGEFLGFINSPPVNFTKNGKAYANAGKTNVSADHFGDFANYISVIVKGVYAHNHIELNYISPVNEPQWKWSDTKQEGSPYSNKEIASLVRCIDSSFAKNHVKSKILVAEAGDVNYLVSNTNKTEKGNQINDFFRADSPDYIGNLKSVYKAVLSHSYFTTSPMASAIKLRQELAHDINSVPGLSFWQSEYCILGNNNGEIDGNKRDLGMDAALYLARVIHTDLAVGNAASWAWWLAISPYDYKDGLIYVDKNKTDGNYYPSKMLWAMGNYSRFIRPGAVRIETSSSISKPLETLPLVSAYKKGKNITIVIVNNNNSNVPVKIGLGHGKITHVRKFTTSSSADLHAEAVADASDKILIQARSITTLTGIIQ</sequence>
<proteinExistence type="predicted"/>
<dbReference type="PANTHER" id="PTHR42767:SF1">
    <property type="entry name" value="ENDO-BETA-1,6-GALACTANASE-LIKE DOMAIN-CONTAINING PROTEIN"/>
    <property type="match status" value="1"/>
</dbReference>
<organism evidence="3 4">
    <name type="scientific">Mucilaginibacter frigoritolerans</name>
    <dbReference type="NCBI Taxonomy" id="652788"/>
    <lineage>
        <taxon>Bacteria</taxon>
        <taxon>Pseudomonadati</taxon>
        <taxon>Bacteroidota</taxon>
        <taxon>Sphingobacteriia</taxon>
        <taxon>Sphingobacteriales</taxon>
        <taxon>Sphingobacteriaceae</taxon>
        <taxon>Mucilaginibacter</taxon>
    </lineage>
</organism>
<dbReference type="SUPFAM" id="SSF51445">
    <property type="entry name" value="(Trans)glycosidases"/>
    <property type="match status" value="1"/>
</dbReference>
<feature type="domain" description="Glycosyl hydrolase family 30 beta sandwich" evidence="2">
    <location>
        <begin position="420"/>
        <end position="508"/>
    </location>
</feature>
<comment type="caution">
    <text evidence="3">The sequence shown here is derived from an EMBL/GenBank/DDBJ whole genome shotgun (WGS) entry which is preliminary data.</text>
</comment>
<evidence type="ECO:0000313" key="4">
    <source>
        <dbReference type="Proteomes" id="UP000317010"/>
    </source>
</evidence>
<dbReference type="AlphaFoldDB" id="A0A562UHH5"/>
<accession>A0A562UHH5</accession>